<keyword evidence="3" id="KW-0804">Transcription</keyword>
<dbReference type="InterPro" id="IPR003313">
    <property type="entry name" value="AraC-bd"/>
</dbReference>
<feature type="domain" description="HTH araC/xylS-type" evidence="4">
    <location>
        <begin position="160"/>
        <end position="257"/>
    </location>
</feature>
<name>A0ABM6F0E5_9BURK</name>
<dbReference type="InterPro" id="IPR009057">
    <property type="entry name" value="Homeodomain-like_sf"/>
</dbReference>
<dbReference type="InterPro" id="IPR018062">
    <property type="entry name" value="HTH_AraC-typ_CS"/>
</dbReference>
<dbReference type="PROSITE" id="PS01124">
    <property type="entry name" value="HTH_ARAC_FAMILY_2"/>
    <property type="match status" value="1"/>
</dbReference>
<keyword evidence="6" id="KW-1185">Reference proteome</keyword>
<dbReference type="Gene3D" id="2.60.120.10">
    <property type="entry name" value="Jelly Rolls"/>
    <property type="match status" value="1"/>
</dbReference>
<dbReference type="PANTHER" id="PTHR11019:SF159">
    <property type="entry name" value="TRANSCRIPTIONAL REGULATOR-RELATED"/>
    <property type="match status" value="1"/>
</dbReference>
<keyword evidence="2" id="KW-0238">DNA-binding</keyword>
<dbReference type="Pfam" id="PF12833">
    <property type="entry name" value="HTH_18"/>
    <property type="match status" value="1"/>
</dbReference>
<dbReference type="SMART" id="SM00342">
    <property type="entry name" value="HTH_ARAC"/>
    <property type="match status" value="1"/>
</dbReference>
<evidence type="ECO:0000256" key="3">
    <source>
        <dbReference type="ARBA" id="ARBA00023163"/>
    </source>
</evidence>
<evidence type="ECO:0000256" key="2">
    <source>
        <dbReference type="ARBA" id="ARBA00023125"/>
    </source>
</evidence>
<dbReference type="SUPFAM" id="SSF51182">
    <property type="entry name" value="RmlC-like cupins"/>
    <property type="match status" value="1"/>
</dbReference>
<dbReference type="InterPro" id="IPR011051">
    <property type="entry name" value="RmlC_Cupin_sf"/>
</dbReference>
<dbReference type="PROSITE" id="PS00041">
    <property type="entry name" value="HTH_ARAC_FAMILY_1"/>
    <property type="match status" value="1"/>
</dbReference>
<accession>A0ABM6F0E5</accession>
<dbReference type="Gene3D" id="1.10.10.60">
    <property type="entry name" value="Homeodomain-like"/>
    <property type="match status" value="1"/>
</dbReference>
<dbReference type="Proteomes" id="UP000177515">
    <property type="component" value="Chromosome 1"/>
</dbReference>
<keyword evidence="1" id="KW-0805">Transcription regulation</keyword>
<evidence type="ECO:0000256" key="1">
    <source>
        <dbReference type="ARBA" id="ARBA00023015"/>
    </source>
</evidence>
<protein>
    <submittedName>
        <fullName evidence="5">AraC family transcriptional regulator</fullName>
    </submittedName>
</protein>
<dbReference type="Pfam" id="PF02311">
    <property type="entry name" value="AraC_binding"/>
    <property type="match status" value="1"/>
</dbReference>
<evidence type="ECO:0000313" key="5">
    <source>
        <dbReference type="EMBL" id="AOZ04677.1"/>
    </source>
</evidence>
<evidence type="ECO:0000259" key="4">
    <source>
        <dbReference type="PROSITE" id="PS01124"/>
    </source>
</evidence>
<dbReference type="RefSeq" id="WP_071068493.1">
    <property type="nucleotide sequence ID" value="NZ_CP017754.1"/>
</dbReference>
<organism evidence="5 6">
    <name type="scientific">Cupriavidus malaysiensis</name>
    <dbReference type="NCBI Taxonomy" id="367825"/>
    <lineage>
        <taxon>Bacteria</taxon>
        <taxon>Pseudomonadati</taxon>
        <taxon>Pseudomonadota</taxon>
        <taxon>Betaproteobacteria</taxon>
        <taxon>Burkholderiales</taxon>
        <taxon>Burkholderiaceae</taxon>
        <taxon>Cupriavidus</taxon>
    </lineage>
</organism>
<dbReference type="PANTHER" id="PTHR11019">
    <property type="entry name" value="HTH-TYPE TRANSCRIPTIONAL REGULATOR NIMR"/>
    <property type="match status" value="1"/>
</dbReference>
<dbReference type="InterPro" id="IPR014710">
    <property type="entry name" value="RmlC-like_jellyroll"/>
</dbReference>
<dbReference type="EMBL" id="CP017754">
    <property type="protein sequence ID" value="AOZ04677.1"/>
    <property type="molecule type" value="Genomic_DNA"/>
</dbReference>
<dbReference type="CDD" id="cd06124">
    <property type="entry name" value="cupin_NimR-like_N"/>
    <property type="match status" value="1"/>
</dbReference>
<reference evidence="5 6" key="1">
    <citation type="submission" date="2016-10" db="EMBL/GenBank/DDBJ databases">
        <title>Complete genome sequences of three Cupriavidus strains isolated from various Malaysian environments.</title>
        <authorList>
            <person name="Abdullah A.A.-A."/>
            <person name="Shafie N.A.H."/>
            <person name="Lau N.S."/>
        </authorList>
    </citation>
    <scope>NUCLEOTIDE SEQUENCE [LARGE SCALE GENOMIC DNA]</scope>
    <source>
        <strain evidence="5 6">USMAA1020</strain>
    </source>
</reference>
<sequence>MPPPTHLPVLPTPDTLLQPVARAYPDGHEMPEHWHEAPQLIHAVSGVMELRCADGFWVISPQQALWMPAGAPHRLRARGAVALRTVYVAPALCAARMPAQPRSLVVAPLLRELVLQARPVTRATPADGREAHLMQLLLDELALAPAIPLQLAMPRDGRLQKICLGLLHDPGDERGLEAWGRLVGASTRTLSRLFQAEFGTSFALWRQQARVFAAMPRLREGEAVARVAADLGYGSAGAFATAFRRLTGYSPRELRRQAG</sequence>
<dbReference type="InterPro" id="IPR018060">
    <property type="entry name" value="HTH_AraC"/>
</dbReference>
<dbReference type="SUPFAM" id="SSF46689">
    <property type="entry name" value="Homeodomain-like"/>
    <property type="match status" value="1"/>
</dbReference>
<evidence type="ECO:0000313" key="6">
    <source>
        <dbReference type="Proteomes" id="UP000177515"/>
    </source>
</evidence>
<gene>
    <name evidence="5" type="ORF">BKK80_01605</name>
</gene>
<proteinExistence type="predicted"/>